<feature type="transmembrane region" description="Helical" evidence="2">
    <location>
        <begin position="146"/>
        <end position="167"/>
    </location>
</feature>
<feature type="transmembrane region" description="Helical" evidence="2">
    <location>
        <begin position="470"/>
        <end position="492"/>
    </location>
</feature>
<dbReference type="Pfam" id="PF02452">
    <property type="entry name" value="PemK_toxin"/>
    <property type="match status" value="1"/>
</dbReference>
<dbReference type="InterPro" id="IPR003477">
    <property type="entry name" value="PemK-like"/>
</dbReference>
<dbReference type="AlphaFoldDB" id="A0A6J7DYU1"/>
<organism evidence="4">
    <name type="scientific">freshwater metagenome</name>
    <dbReference type="NCBI Taxonomy" id="449393"/>
    <lineage>
        <taxon>unclassified sequences</taxon>
        <taxon>metagenomes</taxon>
        <taxon>ecological metagenomes</taxon>
    </lineage>
</organism>
<evidence type="ECO:0000256" key="2">
    <source>
        <dbReference type="SAM" id="Phobius"/>
    </source>
</evidence>
<evidence type="ECO:0000313" key="4">
    <source>
        <dbReference type="EMBL" id="CAB4874165.1"/>
    </source>
</evidence>
<dbReference type="EMBL" id="CAEZYH010000008">
    <property type="protein sequence ID" value="CAB4710992.1"/>
    <property type="molecule type" value="Genomic_DNA"/>
</dbReference>
<evidence type="ECO:0000256" key="1">
    <source>
        <dbReference type="SAM" id="Coils"/>
    </source>
</evidence>
<feature type="coiled-coil region" evidence="1">
    <location>
        <begin position="47"/>
        <end position="74"/>
    </location>
</feature>
<feature type="transmembrane region" description="Helical" evidence="2">
    <location>
        <begin position="281"/>
        <end position="300"/>
    </location>
</feature>
<keyword evidence="2" id="KW-1133">Transmembrane helix</keyword>
<protein>
    <submittedName>
        <fullName evidence="4">Unannotated protein</fullName>
    </submittedName>
</protein>
<name>A0A6J7DYU1_9ZZZZ</name>
<feature type="transmembrane region" description="Helical" evidence="2">
    <location>
        <begin position="306"/>
        <end position="327"/>
    </location>
</feature>
<dbReference type="GO" id="GO:0003677">
    <property type="term" value="F:DNA binding"/>
    <property type="evidence" value="ECO:0007669"/>
    <property type="project" value="InterPro"/>
</dbReference>
<accession>A0A6J7DYU1</accession>
<feature type="transmembrane region" description="Helical" evidence="2">
    <location>
        <begin position="173"/>
        <end position="193"/>
    </location>
</feature>
<feature type="transmembrane region" description="Helical" evidence="2">
    <location>
        <begin position="241"/>
        <end position="260"/>
    </location>
</feature>
<keyword evidence="2" id="KW-0812">Transmembrane</keyword>
<feature type="transmembrane region" description="Helical" evidence="2">
    <location>
        <begin position="214"/>
        <end position="235"/>
    </location>
</feature>
<evidence type="ECO:0000313" key="3">
    <source>
        <dbReference type="EMBL" id="CAB4710992.1"/>
    </source>
</evidence>
<keyword evidence="2" id="KW-0472">Membrane</keyword>
<proteinExistence type="predicted"/>
<keyword evidence="1" id="KW-0175">Coiled coil</keyword>
<dbReference type="EMBL" id="CAFBLJ010000060">
    <property type="protein sequence ID" value="CAB4874165.1"/>
    <property type="molecule type" value="Genomic_DNA"/>
</dbReference>
<sequence length="495" mass="54809">MPNESSSYQNILETIKTIVAVPNKLTTLRTAETKALEQCEQKSQEKIKAIDVRVEELDDQLRRYLSQARQVVEKVGLKELVSSDLPEVTNRNMSSQPQAALQSLERAANSWYQNKNHMNDSKFEAERRRIAEEEEKFRATARQQSILGGVVQFVILLSSFLLAQYLLKNEGGDWYLLGAAIGIILGGLFGKPISIFVHITCEWSGTTRAKPSRLAGFISASGLGLMGTGIGAVFLKSDYSTAAYAVGIGAFLMVVAFDVLPVVRMKDEQNQILAPHLWDGWSGLAIGAFLFVPALIISKTSTNDTFIWVSIGSMILAAAVRPVGLMARKLFGVVVRRALEYGSTFGVNKIRPGAVFWAWIDYESVDQYGDSGKQRPVMVVALNGPNLQALAFTSKDHTYRDDVITLGRGSWDRQGRDSYVKLSTLHTFEQKKIARIAGQVDRQRFEMVIKEASRFHPSLLQKKNDGLSTIFSNGLMNSLGLGLLWLVIAILLGEI</sequence>
<gene>
    <name evidence="3" type="ORF">UFOPK2658_00405</name>
    <name evidence="4" type="ORF">UFOPK3304_01174</name>
</gene>
<reference evidence="4" key="1">
    <citation type="submission" date="2020-05" db="EMBL/GenBank/DDBJ databases">
        <authorList>
            <person name="Chiriac C."/>
            <person name="Salcher M."/>
            <person name="Ghai R."/>
            <person name="Kavagutti S V."/>
        </authorList>
    </citation>
    <scope>NUCLEOTIDE SEQUENCE</scope>
</reference>